<dbReference type="InterPro" id="IPR006549">
    <property type="entry name" value="HAD-SF_hydro_IIIA"/>
</dbReference>
<evidence type="ECO:0000313" key="10">
    <source>
        <dbReference type="Proteomes" id="UP000694569"/>
    </source>
</evidence>
<dbReference type="PANTHER" id="PTHR12083:SF9">
    <property type="entry name" value="BIFUNCTIONAL POLYNUCLEOTIDE PHOSPHATASE_KINASE"/>
    <property type="match status" value="1"/>
</dbReference>
<proteinExistence type="predicted"/>
<keyword evidence="3" id="KW-0378">Hydrolase</keyword>
<feature type="compositionally biased region" description="Basic and acidic residues" evidence="7">
    <location>
        <begin position="164"/>
        <end position="174"/>
    </location>
</feature>
<keyword evidence="4" id="KW-0234">DNA repair</keyword>
<dbReference type="Pfam" id="PF13671">
    <property type="entry name" value="AAA_33"/>
    <property type="match status" value="1"/>
</dbReference>
<keyword evidence="5" id="KW-0539">Nucleus</keyword>
<evidence type="ECO:0000256" key="1">
    <source>
        <dbReference type="ARBA" id="ARBA00004123"/>
    </source>
</evidence>
<sequence>MKCYLKSVDGKHDPIALPDGEGVILGRGPQTLITDRKCSKEQVELVAHFERRVVRVIQLGGNPTSVGDVKLKKDESTLMKEDQVLLMVNSLYPYTVVFEDDCPKEAHTSRRSKANAPVNRAPALGASPKKTIVDFFGATSSSESQKRRSKEKDNHSKPPSKKPKFQETDAKPEDQDTDSDEEQIANKLKELQQMAAKANKMNLKASQMTASNSGGHTCSKDSWEEHGKLLVFNKKGVQSSSKIAGFDIDGTIITTKSGKVFPTSPDDWRILYPEVPKRLKELLVEGYKVVFFTNQMGISRGKLRPEVFKAKVEAILDDLGIPVQVLVATGMGIYRKPVTGMWDYLCDKGNDGNAIHKEDCLYVGDAAGRPANWAPGRKKKDFSCSDRLFALNLGLKFLTPEEFFLGWKPAAFQLPSFDPRTVDANARLYDPPSASLVSPSAEVVVTVGFPAAGKSTFIKENLVSKGYVYANRDTLGTWQKCVAACEEALRNGKSIVIDNTNPDVESRGRYISCAQKAAVPVRCFEFTATVDVAKHNNRFREMTQKGHVSVNDMIINSYKSKFVAPSLKEGFSEILKIHFVPRFKDAEQESFYRQFSEG</sequence>
<dbReference type="Gene3D" id="3.40.50.300">
    <property type="entry name" value="P-loop containing nucleotide triphosphate hydrolases"/>
    <property type="match status" value="1"/>
</dbReference>
<evidence type="ECO:0000313" key="9">
    <source>
        <dbReference type="Ensembl" id="ENSLLEP00000033948.1"/>
    </source>
</evidence>
<feature type="region of interest" description="Disordered" evidence="7">
    <location>
        <begin position="137"/>
        <end position="181"/>
    </location>
</feature>
<dbReference type="NCBIfam" id="TIGR01663">
    <property type="entry name" value="PNK-3'Pase"/>
    <property type="match status" value="1"/>
</dbReference>
<evidence type="ECO:0000256" key="4">
    <source>
        <dbReference type="ARBA" id="ARBA00023204"/>
    </source>
</evidence>
<dbReference type="FunFam" id="3.40.50.1000:FF:000078">
    <property type="entry name" value="Bifunctional polynucleotide phosphatase/kinase"/>
    <property type="match status" value="1"/>
</dbReference>
<dbReference type="GO" id="GO:0046404">
    <property type="term" value="F:ATP-dependent polydeoxyribonucleotide 5'-hydroxyl-kinase activity"/>
    <property type="evidence" value="ECO:0007669"/>
    <property type="project" value="InterPro"/>
</dbReference>
<keyword evidence="2" id="KW-0227">DNA damage</keyword>
<dbReference type="Pfam" id="PF17913">
    <property type="entry name" value="FHA_2"/>
    <property type="match status" value="1"/>
</dbReference>
<dbReference type="AlphaFoldDB" id="A0A8C5WF91"/>
<evidence type="ECO:0000259" key="8">
    <source>
        <dbReference type="Pfam" id="PF17913"/>
    </source>
</evidence>
<dbReference type="Gene3D" id="2.60.200.20">
    <property type="match status" value="1"/>
</dbReference>
<dbReference type="PANTHER" id="PTHR12083">
    <property type="entry name" value="BIFUNCTIONAL POLYNUCLEOTIDE PHOSPHATASE/KINASE"/>
    <property type="match status" value="1"/>
</dbReference>
<dbReference type="InterPro" id="IPR036412">
    <property type="entry name" value="HAD-like_sf"/>
</dbReference>
<evidence type="ECO:0000256" key="7">
    <source>
        <dbReference type="SAM" id="MobiDB-lite"/>
    </source>
</evidence>
<dbReference type="SUPFAM" id="SSF56784">
    <property type="entry name" value="HAD-like"/>
    <property type="match status" value="1"/>
</dbReference>
<reference evidence="9" key="1">
    <citation type="submission" date="2025-08" db="UniProtKB">
        <authorList>
            <consortium name="Ensembl"/>
        </authorList>
    </citation>
    <scope>IDENTIFICATION</scope>
</reference>
<dbReference type="NCBIfam" id="TIGR01662">
    <property type="entry name" value="HAD-SF-IIIA"/>
    <property type="match status" value="1"/>
</dbReference>
<dbReference type="Pfam" id="PF08645">
    <property type="entry name" value="PNK3P"/>
    <property type="match status" value="1"/>
</dbReference>
<dbReference type="InterPro" id="IPR013954">
    <property type="entry name" value="PNK3P"/>
</dbReference>
<dbReference type="GeneTree" id="ENSGT00940000159302"/>
<dbReference type="Gene3D" id="3.40.50.1000">
    <property type="entry name" value="HAD superfamily/HAD-like"/>
    <property type="match status" value="1"/>
</dbReference>
<feature type="compositionally biased region" description="Basic and acidic residues" evidence="7">
    <location>
        <begin position="144"/>
        <end position="156"/>
    </location>
</feature>
<protein>
    <submittedName>
        <fullName evidence="9">Polynucleotide kinase 3'-phosphatase</fullName>
    </submittedName>
</protein>
<name>A0A8C5WF91_9ANUR</name>
<keyword evidence="10" id="KW-1185">Reference proteome</keyword>
<dbReference type="InterPro" id="IPR023214">
    <property type="entry name" value="HAD_sf"/>
</dbReference>
<organism evidence="9 10">
    <name type="scientific">Leptobrachium leishanense</name>
    <name type="common">Leishan spiny toad</name>
    <dbReference type="NCBI Taxonomy" id="445787"/>
    <lineage>
        <taxon>Eukaryota</taxon>
        <taxon>Metazoa</taxon>
        <taxon>Chordata</taxon>
        <taxon>Craniata</taxon>
        <taxon>Vertebrata</taxon>
        <taxon>Euteleostomi</taxon>
        <taxon>Amphibia</taxon>
        <taxon>Batrachia</taxon>
        <taxon>Anura</taxon>
        <taxon>Pelobatoidea</taxon>
        <taxon>Megophryidae</taxon>
        <taxon>Leptobrachium</taxon>
    </lineage>
</organism>
<dbReference type="InterPro" id="IPR027417">
    <property type="entry name" value="P-loop_NTPase"/>
</dbReference>
<dbReference type="FunFam" id="3.40.50.300:FF:000737">
    <property type="entry name" value="Bifunctional polynucleotide phosphatase/kinase"/>
    <property type="match status" value="1"/>
</dbReference>
<feature type="domain" description="PNK FHA" evidence="8">
    <location>
        <begin position="3"/>
        <end position="73"/>
    </location>
</feature>
<evidence type="ECO:0000256" key="6">
    <source>
        <dbReference type="SAM" id="Coils"/>
    </source>
</evidence>
<dbReference type="GO" id="GO:0003690">
    <property type="term" value="F:double-stranded DNA binding"/>
    <property type="evidence" value="ECO:0007669"/>
    <property type="project" value="TreeGrafter"/>
</dbReference>
<dbReference type="Proteomes" id="UP000694569">
    <property type="component" value="Unplaced"/>
</dbReference>
<dbReference type="InterPro" id="IPR041388">
    <property type="entry name" value="FHA_2"/>
</dbReference>
<gene>
    <name evidence="9" type="primary">PNKP</name>
</gene>
<feature type="coiled-coil region" evidence="6">
    <location>
        <begin position="181"/>
        <end position="208"/>
    </location>
</feature>
<accession>A0A8C5WF91</accession>
<dbReference type="SUPFAM" id="SSF49879">
    <property type="entry name" value="SMAD/FHA domain"/>
    <property type="match status" value="1"/>
</dbReference>
<dbReference type="InterPro" id="IPR006551">
    <property type="entry name" value="Polynucleotide_phosphatase"/>
</dbReference>
<dbReference type="Ensembl" id="ENSLLET00000035238.1">
    <property type="protein sequence ID" value="ENSLLEP00000033948.1"/>
    <property type="gene ID" value="ENSLLEG00000021473.1"/>
</dbReference>
<reference evidence="9" key="2">
    <citation type="submission" date="2025-09" db="UniProtKB">
        <authorList>
            <consortium name="Ensembl"/>
        </authorList>
    </citation>
    <scope>IDENTIFICATION</scope>
</reference>
<evidence type="ECO:0000256" key="5">
    <source>
        <dbReference type="ARBA" id="ARBA00023242"/>
    </source>
</evidence>
<dbReference type="GO" id="GO:0005634">
    <property type="term" value="C:nucleus"/>
    <property type="evidence" value="ECO:0007669"/>
    <property type="project" value="UniProtKB-SubCell"/>
</dbReference>
<dbReference type="NCBIfam" id="TIGR01664">
    <property type="entry name" value="DNA-3'-Pase"/>
    <property type="match status" value="1"/>
</dbReference>
<dbReference type="GO" id="GO:0046403">
    <property type="term" value="F:polynucleotide 3'-phosphatase activity"/>
    <property type="evidence" value="ECO:0007669"/>
    <property type="project" value="InterPro"/>
</dbReference>
<dbReference type="InterPro" id="IPR008984">
    <property type="entry name" value="SMAD_FHA_dom_sf"/>
</dbReference>
<evidence type="ECO:0000256" key="3">
    <source>
        <dbReference type="ARBA" id="ARBA00022801"/>
    </source>
</evidence>
<dbReference type="CDD" id="cd01625">
    <property type="entry name" value="HAD_PNP"/>
    <property type="match status" value="1"/>
</dbReference>
<comment type="subcellular location">
    <subcellularLocation>
        <location evidence="1">Nucleus</location>
    </subcellularLocation>
</comment>
<evidence type="ECO:0000256" key="2">
    <source>
        <dbReference type="ARBA" id="ARBA00022763"/>
    </source>
</evidence>
<keyword evidence="6" id="KW-0175">Coiled coil</keyword>
<dbReference type="SUPFAM" id="SSF52540">
    <property type="entry name" value="P-loop containing nucleoside triphosphate hydrolases"/>
    <property type="match status" value="1"/>
</dbReference>
<dbReference type="GO" id="GO:0006281">
    <property type="term" value="P:DNA repair"/>
    <property type="evidence" value="ECO:0007669"/>
    <property type="project" value="UniProtKB-KW"/>
</dbReference>
<dbReference type="OrthoDB" id="19045at2759"/>
<dbReference type="InterPro" id="IPR006550">
    <property type="entry name" value="PNKP"/>
</dbReference>